<dbReference type="AlphaFoldDB" id="A0A1Y2GBW0"/>
<organism evidence="3 4">
    <name type="scientific">Lobosporangium transversale</name>
    <dbReference type="NCBI Taxonomy" id="64571"/>
    <lineage>
        <taxon>Eukaryota</taxon>
        <taxon>Fungi</taxon>
        <taxon>Fungi incertae sedis</taxon>
        <taxon>Mucoromycota</taxon>
        <taxon>Mortierellomycotina</taxon>
        <taxon>Mortierellomycetes</taxon>
        <taxon>Mortierellales</taxon>
        <taxon>Mortierellaceae</taxon>
        <taxon>Lobosporangium</taxon>
    </lineage>
</organism>
<keyword evidence="4" id="KW-1185">Reference proteome</keyword>
<feature type="region of interest" description="Disordered" evidence="2">
    <location>
        <begin position="47"/>
        <end position="98"/>
    </location>
</feature>
<evidence type="ECO:0000256" key="1">
    <source>
        <dbReference type="ARBA" id="ARBA00061469"/>
    </source>
</evidence>
<evidence type="ECO:0000313" key="3">
    <source>
        <dbReference type="EMBL" id="ORZ01858.1"/>
    </source>
</evidence>
<gene>
    <name evidence="3" type="ORF">BCR41DRAFT_390265</name>
</gene>
<dbReference type="GO" id="GO:0005773">
    <property type="term" value="C:vacuole"/>
    <property type="evidence" value="ECO:0007669"/>
    <property type="project" value="GOC"/>
</dbReference>
<dbReference type="InterPro" id="IPR018618">
    <property type="entry name" value="GID4/10-like"/>
</dbReference>
<comment type="caution">
    <text evidence="3">The sequence shown here is derived from an EMBL/GenBank/DDBJ whole genome shotgun (WGS) entry which is preliminary data.</text>
</comment>
<dbReference type="GO" id="GO:0034657">
    <property type="term" value="C:GID complex"/>
    <property type="evidence" value="ECO:0007669"/>
    <property type="project" value="TreeGrafter"/>
</dbReference>
<feature type="compositionally biased region" description="Low complexity" evidence="2">
    <location>
        <begin position="47"/>
        <end position="78"/>
    </location>
</feature>
<dbReference type="GO" id="GO:0043161">
    <property type="term" value="P:proteasome-mediated ubiquitin-dependent protein catabolic process"/>
    <property type="evidence" value="ECO:0007669"/>
    <property type="project" value="TreeGrafter"/>
</dbReference>
<reference evidence="3 4" key="1">
    <citation type="submission" date="2016-07" db="EMBL/GenBank/DDBJ databases">
        <title>Pervasive Adenine N6-methylation of Active Genes in Fungi.</title>
        <authorList>
            <consortium name="DOE Joint Genome Institute"/>
            <person name="Mondo S.J."/>
            <person name="Dannebaum R.O."/>
            <person name="Kuo R.C."/>
            <person name="Labutti K."/>
            <person name="Haridas S."/>
            <person name="Kuo A."/>
            <person name="Salamov A."/>
            <person name="Ahrendt S.R."/>
            <person name="Lipzen A."/>
            <person name="Sullivan W."/>
            <person name="Andreopoulos W.B."/>
            <person name="Clum A."/>
            <person name="Lindquist E."/>
            <person name="Daum C."/>
            <person name="Ramamoorthy G.K."/>
            <person name="Gryganskyi A."/>
            <person name="Culley D."/>
            <person name="Magnuson J.K."/>
            <person name="James T.Y."/>
            <person name="O'Malley M.A."/>
            <person name="Stajich J.E."/>
            <person name="Spatafora J.W."/>
            <person name="Visel A."/>
            <person name="Grigoriev I.V."/>
        </authorList>
    </citation>
    <scope>NUCLEOTIDE SEQUENCE [LARGE SCALE GENOMIC DNA]</scope>
    <source>
        <strain evidence="3 4">NRRL 3116</strain>
    </source>
</reference>
<dbReference type="InParanoid" id="A0A1Y2GBW0"/>
<evidence type="ECO:0000256" key="2">
    <source>
        <dbReference type="SAM" id="MobiDB-lite"/>
    </source>
</evidence>
<dbReference type="GO" id="GO:0006623">
    <property type="term" value="P:protein targeting to vacuole"/>
    <property type="evidence" value="ECO:0007669"/>
    <property type="project" value="TreeGrafter"/>
</dbReference>
<dbReference type="FunCoup" id="A0A1Y2GBW0">
    <property type="interactions" value="268"/>
</dbReference>
<dbReference type="PANTHER" id="PTHR14534:SF3">
    <property type="entry name" value="GID COMPLEX SUBUNIT 4 HOMOLOG"/>
    <property type="match status" value="1"/>
</dbReference>
<evidence type="ECO:0000313" key="4">
    <source>
        <dbReference type="Proteomes" id="UP000193648"/>
    </source>
</evidence>
<dbReference type="Pfam" id="PF09783">
    <property type="entry name" value="Vac_ImportDeg"/>
    <property type="match status" value="1"/>
</dbReference>
<name>A0A1Y2GBW0_9FUNG</name>
<sequence>MPVYREISQNTDTSPIPTEISIQWSCTCPLEGDGSIQDMNTIATTTTSTTSTTAAPTDIPPNASSSPSQQYSSTQSEGQQEEQHEQAQEEEREQGQPAKKHVLTCLLHSSNSPDLLKQQLAKKKRKLEIDQQLRKKKQYQPKRYDPFEPVRMLPSRTFDLYAGSQFRGIQRSGSNSYEVLVDIKHVDLEASFLCGYLRIEGLTDEYPELTTYFEAEIIGPKFSFITQKWDATELIDEEHWSLFKPFDCLASSVFYGVDMHSHEDDNNDEDDSNSVHCSHHHHYDPHTYDHQNESVVFMRWKEHFLVPDHRVRGISGASFAGFYYICYSKLTGEIDGYYYHQTSEKHQQLLLQHVDDRSFGLFEFR</sequence>
<dbReference type="Proteomes" id="UP000193648">
    <property type="component" value="Unassembled WGS sequence"/>
</dbReference>
<dbReference type="PANTHER" id="PTHR14534">
    <property type="entry name" value="VACUOLAR IMPORT AND DEGRADATION PROTEIN 24"/>
    <property type="match status" value="1"/>
</dbReference>
<dbReference type="GeneID" id="33570046"/>
<dbReference type="GO" id="GO:0007039">
    <property type="term" value="P:protein catabolic process in the vacuole"/>
    <property type="evidence" value="ECO:0007669"/>
    <property type="project" value="TreeGrafter"/>
</dbReference>
<dbReference type="EMBL" id="MCFF01000063">
    <property type="protein sequence ID" value="ORZ01858.1"/>
    <property type="molecule type" value="Genomic_DNA"/>
</dbReference>
<dbReference type="RefSeq" id="XP_021876155.1">
    <property type="nucleotide sequence ID" value="XM_022028203.1"/>
</dbReference>
<dbReference type="OrthoDB" id="62at2759"/>
<dbReference type="STRING" id="64571.A0A1Y2GBW0"/>
<accession>A0A1Y2GBW0</accession>
<dbReference type="GO" id="GO:0045721">
    <property type="term" value="P:negative regulation of gluconeogenesis"/>
    <property type="evidence" value="ECO:0007669"/>
    <property type="project" value="TreeGrafter"/>
</dbReference>
<comment type="similarity">
    <text evidence="1">Belongs to the GID4/VID24 family.</text>
</comment>
<proteinExistence type="inferred from homology"/>
<protein>
    <submittedName>
        <fullName evidence="3">Vacuolar import and degradation protein-domain-containing protein</fullName>
    </submittedName>
</protein>